<accession>A0A9X1T4I7</accession>
<evidence type="ECO:0000313" key="2">
    <source>
        <dbReference type="Proteomes" id="UP001138997"/>
    </source>
</evidence>
<dbReference type="RefSeq" id="WP_231449513.1">
    <property type="nucleotide sequence ID" value="NZ_JAJOMB010000032.1"/>
</dbReference>
<protein>
    <submittedName>
        <fullName evidence="1">Uncharacterized protein</fullName>
    </submittedName>
</protein>
<dbReference type="AlphaFoldDB" id="A0A9X1T4I7"/>
<name>A0A9X1T4I7_9ACTN</name>
<sequence length="127" mass="13449">MAQHGWDVRVGIDPAALLSEESAALVAEHLSTDLGFLICFIGKPDGVGEAAVMEVARTTYRIVLDDKAQFTTQAAASTATFTGPLEVAVRLLYGRLTPAHTAADIEVKGQHHARRSANGLPRLLTAA</sequence>
<comment type="caution">
    <text evidence="1">The sequence shown here is derived from an EMBL/GenBank/DDBJ whole genome shotgun (WGS) entry which is preliminary data.</text>
</comment>
<keyword evidence="2" id="KW-1185">Reference proteome</keyword>
<reference evidence="1" key="1">
    <citation type="submission" date="2021-11" db="EMBL/GenBank/DDBJ databases">
        <title>Streptomyces corallinus and Kineosporia corallina sp. nov., two new coral-derived marine actinobacteria.</title>
        <authorList>
            <person name="Buangrab K."/>
            <person name="Sutthacheep M."/>
            <person name="Yeemin T."/>
            <person name="Harunari E."/>
            <person name="Igarashi Y."/>
            <person name="Sripreechasak P."/>
            <person name="Kanchanasin P."/>
            <person name="Tanasupawat S."/>
            <person name="Phongsopitanun W."/>
        </authorList>
    </citation>
    <scope>NUCLEOTIDE SEQUENCE</scope>
    <source>
        <strain evidence="1">JCM 31032</strain>
    </source>
</reference>
<proteinExistence type="predicted"/>
<dbReference type="EMBL" id="JAJOMB010000032">
    <property type="protein sequence ID" value="MCD5316663.1"/>
    <property type="molecule type" value="Genomic_DNA"/>
</dbReference>
<organism evidence="1 2">
    <name type="scientific">Kineosporia babensis</name>
    <dbReference type="NCBI Taxonomy" id="499548"/>
    <lineage>
        <taxon>Bacteria</taxon>
        <taxon>Bacillati</taxon>
        <taxon>Actinomycetota</taxon>
        <taxon>Actinomycetes</taxon>
        <taxon>Kineosporiales</taxon>
        <taxon>Kineosporiaceae</taxon>
        <taxon>Kineosporia</taxon>
    </lineage>
</organism>
<dbReference type="Proteomes" id="UP001138997">
    <property type="component" value="Unassembled WGS sequence"/>
</dbReference>
<gene>
    <name evidence="1" type="ORF">LR394_37770</name>
</gene>
<evidence type="ECO:0000313" key="1">
    <source>
        <dbReference type="EMBL" id="MCD5316663.1"/>
    </source>
</evidence>